<dbReference type="GO" id="GO:0034058">
    <property type="term" value="P:endosomal vesicle fusion"/>
    <property type="evidence" value="ECO:0007669"/>
    <property type="project" value="TreeGrafter"/>
</dbReference>
<gene>
    <name evidence="2" type="ORF">BT96DRAFT_925335</name>
</gene>
<feature type="region of interest" description="Disordered" evidence="1">
    <location>
        <begin position="428"/>
        <end position="452"/>
    </location>
</feature>
<evidence type="ECO:0000313" key="3">
    <source>
        <dbReference type="Proteomes" id="UP000799118"/>
    </source>
</evidence>
<dbReference type="GO" id="GO:0005737">
    <property type="term" value="C:cytoplasm"/>
    <property type="evidence" value="ECO:0007669"/>
    <property type="project" value="TreeGrafter"/>
</dbReference>
<evidence type="ECO:0000256" key="1">
    <source>
        <dbReference type="SAM" id="MobiDB-lite"/>
    </source>
</evidence>
<dbReference type="Proteomes" id="UP000799118">
    <property type="component" value="Unassembled WGS sequence"/>
</dbReference>
<feature type="compositionally biased region" description="Basic and acidic residues" evidence="1">
    <location>
        <begin position="730"/>
        <end position="742"/>
    </location>
</feature>
<organism evidence="2 3">
    <name type="scientific">Gymnopus androsaceus JB14</name>
    <dbReference type="NCBI Taxonomy" id="1447944"/>
    <lineage>
        <taxon>Eukaryota</taxon>
        <taxon>Fungi</taxon>
        <taxon>Dikarya</taxon>
        <taxon>Basidiomycota</taxon>
        <taxon>Agaricomycotina</taxon>
        <taxon>Agaricomycetes</taxon>
        <taxon>Agaricomycetidae</taxon>
        <taxon>Agaricales</taxon>
        <taxon>Marasmiineae</taxon>
        <taxon>Omphalotaceae</taxon>
        <taxon>Gymnopus</taxon>
    </lineage>
</organism>
<dbReference type="GO" id="GO:0016020">
    <property type="term" value="C:membrane"/>
    <property type="evidence" value="ECO:0007669"/>
    <property type="project" value="TreeGrafter"/>
</dbReference>
<dbReference type="GO" id="GO:0006914">
    <property type="term" value="P:autophagy"/>
    <property type="evidence" value="ECO:0007669"/>
    <property type="project" value="TreeGrafter"/>
</dbReference>
<accession>A0A6A4H133</accession>
<dbReference type="InterPro" id="IPR032914">
    <property type="entry name" value="Vam6/VPS39/TRAP1"/>
</dbReference>
<protein>
    <submittedName>
        <fullName evidence="2">Uncharacterized protein</fullName>
    </submittedName>
</protein>
<feature type="compositionally biased region" description="Basic residues" evidence="1">
    <location>
        <begin position="335"/>
        <end position="345"/>
    </location>
</feature>
<keyword evidence="3" id="KW-1185">Reference proteome</keyword>
<reference evidence="2" key="1">
    <citation type="journal article" date="2019" name="Environ. Microbiol.">
        <title>Fungal ecological strategies reflected in gene transcription - a case study of two litter decomposers.</title>
        <authorList>
            <person name="Barbi F."/>
            <person name="Kohler A."/>
            <person name="Barry K."/>
            <person name="Baskaran P."/>
            <person name="Daum C."/>
            <person name="Fauchery L."/>
            <person name="Ihrmark K."/>
            <person name="Kuo A."/>
            <person name="LaButti K."/>
            <person name="Lipzen A."/>
            <person name="Morin E."/>
            <person name="Grigoriev I.V."/>
            <person name="Henrissat B."/>
            <person name="Lindahl B."/>
            <person name="Martin F."/>
        </authorList>
    </citation>
    <scope>NUCLEOTIDE SEQUENCE</scope>
    <source>
        <strain evidence="2">JB14</strain>
    </source>
</reference>
<dbReference type="PANTHER" id="PTHR12894">
    <property type="entry name" value="CNH DOMAIN CONTAINING"/>
    <property type="match status" value="1"/>
</dbReference>
<feature type="region of interest" description="Disordered" evidence="1">
    <location>
        <begin position="324"/>
        <end position="362"/>
    </location>
</feature>
<dbReference type="OrthoDB" id="10258882at2759"/>
<feature type="compositionally biased region" description="Low complexity" evidence="1">
    <location>
        <begin position="325"/>
        <end position="334"/>
    </location>
</feature>
<feature type="compositionally biased region" description="Acidic residues" evidence="1">
    <location>
        <begin position="720"/>
        <end position="729"/>
    </location>
</feature>
<feature type="region of interest" description="Disordered" evidence="1">
    <location>
        <begin position="720"/>
        <end position="763"/>
    </location>
</feature>
<sequence>MSRLLLLGRHSVQSLVPATLISQVESLLESHRIQDAADLADQEQRRQLYGNVAVDEAEIEQLHYIYQRIGFQCFKETLFEEAGKHLFDGELDPRVLVSYFPGLRGALSGENDTVNMFAGVAEHMPTESSVEEIIRNYSPHIAPNTREAPSTSELRKILLIAADDMLEAFLRKCRTRRVLDDQGGARKASPSRAEEYAVVDSVLVKLFARSEKTKDLDALVLEPHHVVLSEVDDVLIKCGQYNSLCVLYQHAGEDEKLLEAWAKIIDGEWTDEDIPDPIGSMVTHLTRLNERPDKSSTHTQLTQKWALWLMHEKRDPERGLQLLVSSRSHSSARTSGKRPNRHKNTKSIPNPESDPDSDKQDQELLSRIKETNPAAAVQYLEYLILQRGNKAGEIHLEYALTCIDEVLGYLKEDGVERLWKAKAASYFSSSSSSSNVPLSSPSSSSSSITPNPSNATPLPFISHFASTTPDSPSKRARLKSLLFLQISGLYDPAAIKERILSALSTAPGGNAESKPNKNTKPILGLELAILESKLGDHRAVLECLVRDVGDGVSAEAYCTGGNGAREVIPVRLRRITAESTDGLSAWRDVAITTTKPGATESESGPTNATLLKMLLEVYMSISSGTESEAKPSQIQPQQQIQVARILNSQGVHLDVGDVIQALPPSWPLHLLSSFIARSCRRTLHNAHEGQILRMVALANNLAAQERTWAVLREEGFVVEEGVEGDDEGADEGKADVLLDEKSGLSSPPATEEPVDVFPDPKDG</sequence>
<dbReference type="AlphaFoldDB" id="A0A6A4H133"/>
<dbReference type="PANTHER" id="PTHR12894:SF27">
    <property type="entry name" value="TRANSFORMING GROWTH FACTOR-BETA RECEPTOR-ASSOCIATED PROTEIN 1"/>
    <property type="match status" value="1"/>
</dbReference>
<proteinExistence type="predicted"/>
<dbReference type="EMBL" id="ML769626">
    <property type="protein sequence ID" value="KAE9391388.1"/>
    <property type="molecule type" value="Genomic_DNA"/>
</dbReference>
<name>A0A6A4H133_9AGAR</name>
<evidence type="ECO:0000313" key="2">
    <source>
        <dbReference type="EMBL" id="KAE9391388.1"/>
    </source>
</evidence>